<dbReference type="Gene3D" id="3.40.50.1000">
    <property type="entry name" value="HAD superfamily/HAD-like"/>
    <property type="match status" value="1"/>
</dbReference>
<protein>
    <submittedName>
        <fullName evidence="1">HAD family phosphatase</fullName>
    </submittedName>
</protein>
<dbReference type="NCBIfam" id="TIGR01509">
    <property type="entry name" value="HAD-SF-IA-v3"/>
    <property type="match status" value="1"/>
</dbReference>
<dbReference type="EMBL" id="QLYX01000007">
    <property type="protein sequence ID" value="RAY14171.1"/>
    <property type="molecule type" value="Genomic_DNA"/>
</dbReference>
<dbReference type="CDD" id="cd07505">
    <property type="entry name" value="HAD_BPGM-like"/>
    <property type="match status" value="1"/>
</dbReference>
<dbReference type="Pfam" id="PF00702">
    <property type="entry name" value="Hydrolase"/>
    <property type="match status" value="1"/>
</dbReference>
<comment type="caution">
    <text evidence="1">The sequence shown here is derived from an EMBL/GenBank/DDBJ whole genome shotgun (WGS) entry which is preliminary data.</text>
</comment>
<evidence type="ECO:0000313" key="2">
    <source>
        <dbReference type="Proteomes" id="UP000251891"/>
    </source>
</evidence>
<reference evidence="1 2" key="1">
    <citation type="submission" date="2018-06" db="EMBL/GenBank/DDBJ databases">
        <title>Actinomadura craniellae sp. nov. isolated from marine sponge Craniella sp.</title>
        <authorList>
            <person name="Li L."/>
            <person name="Xu Q.H."/>
            <person name="Lin H.W."/>
            <person name="Lu Y.H."/>
        </authorList>
    </citation>
    <scope>NUCLEOTIDE SEQUENCE [LARGE SCALE GENOMIC DNA]</scope>
    <source>
        <strain evidence="1 2">LHW63021</strain>
    </source>
</reference>
<name>A0A365H502_9ACTN</name>
<keyword evidence="2" id="KW-1185">Reference proteome</keyword>
<dbReference type="SUPFAM" id="SSF56784">
    <property type="entry name" value="HAD-like"/>
    <property type="match status" value="1"/>
</dbReference>
<dbReference type="InterPro" id="IPR006439">
    <property type="entry name" value="HAD-SF_hydro_IA"/>
</dbReference>
<dbReference type="PANTHER" id="PTHR18901:SF38">
    <property type="entry name" value="PSEUDOURIDINE-5'-PHOSPHATASE"/>
    <property type="match status" value="1"/>
</dbReference>
<proteinExistence type="predicted"/>
<dbReference type="PANTHER" id="PTHR18901">
    <property type="entry name" value="2-DEOXYGLUCOSE-6-PHOSPHATE PHOSPHATASE 2"/>
    <property type="match status" value="1"/>
</dbReference>
<dbReference type="InterPro" id="IPR023214">
    <property type="entry name" value="HAD_sf"/>
</dbReference>
<evidence type="ECO:0000313" key="1">
    <source>
        <dbReference type="EMBL" id="RAY14171.1"/>
    </source>
</evidence>
<dbReference type="Gene3D" id="1.10.150.240">
    <property type="entry name" value="Putative phosphatase, domain 2"/>
    <property type="match status" value="1"/>
</dbReference>
<dbReference type="InterPro" id="IPR023198">
    <property type="entry name" value="PGP-like_dom2"/>
</dbReference>
<dbReference type="InterPro" id="IPR036412">
    <property type="entry name" value="HAD-like_sf"/>
</dbReference>
<accession>A0A365H502</accession>
<dbReference type="AlphaFoldDB" id="A0A365H502"/>
<dbReference type="OrthoDB" id="9812856at2"/>
<dbReference type="Proteomes" id="UP000251891">
    <property type="component" value="Unassembled WGS sequence"/>
</dbReference>
<sequence length="217" mass="22389">MDGLLIDSERLWFEAETETMAWLAARPGSRWPGGWGPEHQAHLVGGSLARTVAYMLDLAGPVAPPGAVGELLLAGMSARLRVHVPLRPGAGELLAEVRAAGLPCALVSSTHRSVMDHVLAGVGRDSFTVTLAGDEVGNPKPHPEPYLTAARRLGADPRRCVALEDSPSGLAAAEAAGCPTVAVPSVVPIPPAPGRTVVGSLHEVDLRRLGGLVAVGP</sequence>
<organism evidence="1 2">
    <name type="scientific">Actinomadura craniellae</name>
    <dbReference type="NCBI Taxonomy" id="2231787"/>
    <lineage>
        <taxon>Bacteria</taxon>
        <taxon>Bacillati</taxon>
        <taxon>Actinomycetota</taxon>
        <taxon>Actinomycetes</taxon>
        <taxon>Streptosporangiales</taxon>
        <taxon>Thermomonosporaceae</taxon>
        <taxon>Actinomadura</taxon>
    </lineage>
</organism>
<gene>
    <name evidence="1" type="ORF">DPM19_16890</name>
</gene>